<protein>
    <submittedName>
        <fullName evidence="4">Protein kinase domain-containing protein</fullName>
    </submittedName>
</protein>
<comment type="caution">
    <text evidence="4">The sequence shown here is derived from an EMBL/GenBank/DDBJ whole genome shotgun (WGS) entry which is preliminary data.</text>
</comment>
<dbReference type="Pfam" id="PF07714">
    <property type="entry name" value="PK_Tyr_Ser-Thr"/>
    <property type="match status" value="1"/>
</dbReference>
<dbReference type="Gene3D" id="1.10.510.10">
    <property type="entry name" value="Transferase(Phosphotransferase) domain 1"/>
    <property type="match status" value="1"/>
</dbReference>
<dbReference type="PANTHER" id="PTHR44329">
    <property type="entry name" value="SERINE/THREONINE-PROTEIN KINASE TNNI3K-RELATED"/>
    <property type="match status" value="1"/>
</dbReference>
<dbReference type="GO" id="GO:0004674">
    <property type="term" value="F:protein serine/threonine kinase activity"/>
    <property type="evidence" value="ECO:0007669"/>
    <property type="project" value="TreeGrafter"/>
</dbReference>
<evidence type="ECO:0000259" key="3">
    <source>
        <dbReference type="PROSITE" id="PS50011"/>
    </source>
</evidence>
<dbReference type="PROSITE" id="PS50011">
    <property type="entry name" value="PROTEIN_KINASE_DOM"/>
    <property type="match status" value="1"/>
</dbReference>
<sequence length="195" mass="21313">MSRIPHHPNVLRLLAACVELPHLALVTDLRQVLTLCLGAARGMAHLHACRPPILHRDLKSANLLLDDMGSVKIADFGLSKQQAHSPREAMTGGLGTYQWTAPEVLSHQHYSIRADVFSFAVVMWECLTRKLPYAGLAPFQAATAVVYQGLRPDIPACTPPSLAALIKACWAAVPDQRPSFNAVVADLQQQLEQVQ</sequence>
<dbReference type="InterPro" id="IPR000719">
    <property type="entry name" value="Prot_kinase_dom"/>
</dbReference>
<feature type="domain" description="Protein kinase" evidence="3">
    <location>
        <begin position="1"/>
        <end position="191"/>
    </location>
</feature>
<dbReference type="PANTHER" id="PTHR44329:SF298">
    <property type="entry name" value="MIXED LINEAGE KINASE DOMAIN-LIKE PROTEIN"/>
    <property type="match status" value="1"/>
</dbReference>
<evidence type="ECO:0000256" key="1">
    <source>
        <dbReference type="ARBA" id="ARBA00022741"/>
    </source>
</evidence>
<accession>A0A699YR88</accession>
<dbReference type="CDD" id="cd13999">
    <property type="entry name" value="STKc_MAP3K-like"/>
    <property type="match status" value="1"/>
</dbReference>
<dbReference type="PROSITE" id="PS00108">
    <property type="entry name" value="PROTEIN_KINASE_ST"/>
    <property type="match status" value="1"/>
</dbReference>
<dbReference type="Proteomes" id="UP000485058">
    <property type="component" value="Unassembled WGS sequence"/>
</dbReference>
<keyword evidence="5" id="KW-1185">Reference proteome</keyword>
<keyword evidence="4" id="KW-0418">Kinase</keyword>
<reference evidence="4 5" key="1">
    <citation type="submission" date="2020-02" db="EMBL/GenBank/DDBJ databases">
        <title>Draft genome sequence of Haematococcus lacustris strain NIES-144.</title>
        <authorList>
            <person name="Morimoto D."/>
            <person name="Nakagawa S."/>
            <person name="Yoshida T."/>
            <person name="Sawayama S."/>
        </authorList>
    </citation>
    <scope>NUCLEOTIDE SEQUENCE [LARGE SCALE GENOMIC DNA]</scope>
    <source>
        <strain evidence="4 5">NIES-144</strain>
    </source>
</reference>
<evidence type="ECO:0000313" key="5">
    <source>
        <dbReference type="Proteomes" id="UP000485058"/>
    </source>
</evidence>
<name>A0A699YR88_HAELA</name>
<dbReference type="EMBL" id="BLLF01000432">
    <property type="protein sequence ID" value="GFH11755.1"/>
    <property type="molecule type" value="Genomic_DNA"/>
</dbReference>
<organism evidence="4 5">
    <name type="scientific">Haematococcus lacustris</name>
    <name type="common">Green alga</name>
    <name type="synonym">Haematococcus pluvialis</name>
    <dbReference type="NCBI Taxonomy" id="44745"/>
    <lineage>
        <taxon>Eukaryota</taxon>
        <taxon>Viridiplantae</taxon>
        <taxon>Chlorophyta</taxon>
        <taxon>core chlorophytes</taxon>
        <taxon>Chlorophyceae</taxon>
        <taxon>CS clade</taxon>
        <taxon>Chlamydomonadales</taxon>
        <taxon>Haematococcaceae</taxon>
        <taxon>Haematococcus</taxon>
    </lineage>
</organism>
<dbReference type="GO" id="GO:0005524">
    <property type="term" value="F:ATP binding"/>
    <property type="evidence" value="ECO:0007669"/>
    <property type="project" value="UniProtKB-KW"/>
</dbReference>
<dbReference type="PRINTS" id="PR00109">
    <property type="entry name" value="TYRKINASE"/>
</dbReference>
<keyword evidence="4" id="KW-0808">Transferase</keyword>
<proteinExistence type="predicted"/>
<evidence type="ECO:0000313" key="4">
    <source>
        <dbReference type="EMBL" id="GFH11755.1"/>
    </source>
</evidence>
<keyword evidence="2" id="KW-0067">ATP-binding</keyword>
<dbReference type="SUPFAM" id="SSF56112">
    <property type="entry name" value="Protein kinase-like (PK-like)"/>
    <property type="match status" value="1"/>
</dbReference>
<keyword evidence="1" id="KW-0547">Nucleotide-binding</keyword>
<dbReference type="SMART" id="SM00220">
    <property type="entry name" value="S_TKc"/>
    <property type="match status" value="1"/>
</dbReference>
<dbReference type="InterPro" id="IPR011009">
    <property type="entry name" value="Kinase-like_dom_sf"/>
</dbReference>
<dbReference type="InterPro" id="IPR001245">
    <property type="entry name" value="Ser-Thr/Tyr_kinase_cat_dom"/>
</dbReference>
<dbReference type="InterPro" id="IPR051681">
    <property type="entry name" value="Ser/Thr_Kinases-Pseudokinases"/>
</dbReference>
<dbReference type="AlphaFoldDB" id="A0A699YR88"/>
<evidence type="ECO:0000256" key="2">
    <source>
        <dbReference type="ARBA" id="ARBA00022840"/>
    </source>
</evidence>
<feature type="non-terminal residue" evidence="4">
    <location>
        <position position="1"/>
    </location>
</feature>
<gene>
    <name evidence="4" type="ORF">HaLaN_07308</name>
</gene>
<dbReference type="InterPro" id="IPR008271">
    <property type="entry name" value="Ser/Thr_kinase_AS"/>
</dbReference>